<comment type="caution">
    <text evidence="1">The sequence shown here is derived from an EMBL/GenBank/DDBJ whole genome shotgun (WGS) entry which is preliminary data.</text>
</comment>
<dbReference type="Gene3D" id="1.10.357.10">
    <property type="entry name" value="Tetracycline Repressor, domain 2"/>
    <property type="match status" value="1"/>
</dbReference>
<dbReference type="Proteomes" id="UP000248806">
    <property type="component" value="Unassembled WGS sequence"/>
</dbReference>
<gene>
    <name evidence="1" type="ORF">EI42_04074</name>
</gene>
<dbReference type="EMBL" id="QKUF01000016">
    <property type="protein sequence ID" value="PZW26115.1"/>
    <property type="molecule type" value="Genomic_DNA"/>
</dbReference>
<organism evidence="1 2">
    <name type="scientific">Thermosporothrix hazakensis</name>
    <dbReference type="NCBI Taxonomy" id="644383"/>
    <lineage>
        <taxon>Bacteria</taxon>
        <taxon>Bacillati</taxon>
        <taxon>Chloroflexota</taxon>
        <taxon>Ktedonobacteria</taxon>
        <taxon>Ktedonobacterales</taxon>
        <taxon>Thermosporotrichaceae</taxon>
        <taxon>Thermosporothrix</taxon>
    </lineage>
</organism>
<evidence type="ECO:0008006" key="3">
    <source>
        <dbReference type="Google" id="ProtNLM"/>
    </source>
</evidence>
<dbReference type="AlphaFoldDB" id="A0A326UC56"/>
<protein>
    <recommendedName>
        <fullName evidence="3">TetR family transcriptional regulator</fullName>
    </recommendedName>
</protein>
<name>A0A326UC56_THEHA</name>
<sequence>MVFRGGIGSDAEAEALLTDYRQRQFTFFCQSLGSNEADPLVRLALQSWISFFQEVCLQWLEHQDIPREQILVLLEQSLRAILSCTEQRIPPTAGTSG</sequence>
<proteinExistence type="predicted"/>
<reference evidence="1 2" key="1">
    <citation type="submission" date="2018-06" db="EMBL/GenBank/DDBJ databases">
        <title>Genomic Encyclopedia of Archaeal and Bacterial Type Strains, Phase II (KMG-II): from individual species to whole genera.</title>
        <authorList>
            <person name="Goeker M."/>
        </authorList>
    </citation>
    <scope>NUCLEOTIDE SEQUENCE [LARGE SCALE GENOMIC DNA]</scope>
    <source>
        <strain evidence="1 2">ATCC BAA-1881</strain>
    </source>
</reference>
<evidence type="ECO:0000313" key="2">
    <source>
        <dbReference type="Proteomes" id="UP000248806"/>
    </source>
</evidence>
<accession>A0A326UC56</accession>
<evidence type="ECO:0000313" key="1">
    <source>
        <dbReference type="EMBL" id="PZW26115.1"/>
    </source>
</evidence>
<keyword evidence="2" id="KW-1185">Reference proteome</keyword>